<dbReference type="Proteomes" id="UP000602745">
    <property type="component" value="Unassembled WGS sequence"/>
</dbReference>
<gene>
    <name evidence="1" type="ORF">GCM10007276_31880</name>
</gene>
<accession>A0A8J2YML2</accession>
<dbReference type="RefSeq" id="WP_188410819.1">
    <property type="nucleotide sequence ID" value="NZ_BMCP01000005.1"/>
</dbReference>
<dbReference type="AlphaFoldDB" id="A0A8J2YML2"/>
<protein>
    <submittedName>
        <fullName evidence="1">Uncharacterized protein</fullName>
    </submittedName>
</protein>
<proteinExistence type="predicted"/>
<evidence type="ECO:0000313" key="2">
    <source>
        <dbReference type="Proteomes" id="UP000602745"/>
    </source>
</evidence>
<keyword evidence="2" id="KW-1185">Reference proteome</keyword>
<reference evidence="1" key="2">
    <citation type="submission" date="2020-09" db="EMBL/GenBank/DDBJ databases">
        <authorList>
            <person name="Sun Q."/>
            <person name="Sedlacek I."/>
        </authorList>
    </citation>
    <scope>NUCLEOTIDE SEQUENCE</scope>
    <source>
        <strain evidence="1">CCM 7684</strain>
    </source>
</reference>
<dbReference type="EMBL" id="BMCP01000005">
    <property type="protein sequence ID" value="GGE52479.1"/>
    <property type="molecule type" value="Genomic_DNA"/>
</dbReference>
<evidence type="ECO:0000313" key="1">
    <source>
        <dbReference type="EMBL" id="GGE52479.1"/>
    </source>
</evidence>
<reference evidence="1" key="1">
    <citation type="journal article" date="2014" name="Int. J. Syst. Evol. Microbiol.">
        <title>Complete genome sequence of Corynebacterium casei LMG S-19264T (=DSM 44701T), isolated from a smear-ripened cheese.</title>
        <authorList>
            <consortium name="US DOE Joint Genome Institute (JGI-PGF)"/>
            <person name="Walter F."/>
            <person name="Albersmeier A."/>
            <person name="Kalinowski J."/>
            <person name="Ruckert C."/>
        </authorList>
    </citation>
    <scope>NUCLEOTIDE SEQUENCE</scope>
    <source>
        <strain evidence="1">CCM 7684</strain>
    </source>
</reference>
<sequence>MRKVNLFCRADLPELVCAVPEDQPLPAFITTPAWGFVGRIAESKVHALSAHRPTTEPSTKLNGFYLFQLINLSDLRRHIELAGHRYARHG</sequence>
<organism evidence="1 2">
    <name type="scientific">Agaricicola taiwanensis</name>
    <dbReference type="NCBI Taxonomy" id="591372"/>
    <lineage>
        <taxon>Bacteria</taxon>
        <taxon>Pseudomonadati</taxon>
        <taxon>Pseudomonadota</taxon>
        <taxon>Alphaproteobacteria</taxon>
        <taxon>Rhodobacterales</taxon>
        <taxon>Paracoccaceae</taxon>
        <taxon>Agaricicola</taxon>
    </lineage>
</organism>
<comment type="caution">
    <text evidence="1">The sequence shown here is derived from an EMBL/GenBank/DDBJ whole genome shotgun (WGS) entry which is preliminary data.</text>
</comment>
<name>A0A8J2YML2_9RHOB</name>